<keyword evidence="1" id="KW-0472">Membrane</keyword>
<keyword evidence="3" id="KW-1185">Reference proteome</keyword>
<dbReference type="Proteomes" id="UP000323136">
    <property type="component" value="Unassembled WGS sequence"/>
</dbReference>
<reference evidence="2 3" key="1">
    <citation type="submission" date="2019-07" db="EMBL/GenBank/DDBJ databases">
        <title>Genomic Encyclopedia of Type Strains, Phase IV (KMG-IV): sequencing the most valuable type-strain genomes for metagenomic binning, comparative biology and taxonomic classification.</title>
        <authorList>
            <person name="Goeker M."/>
        </authorList>
    </citation>
    <scope>NUCLEOTIDE SEQUENCE [LARGE SCALE GENOMIC DNA]</scope>
    <source>
        <strain evidence="2 3">DSM 18961</strain>
    </source>
</reference>
<dbReference type="AlphaFoldDB" id="A0A5S5DN60"/>
<gene>
    <name evidence="2" type="ORF">C7447_1082</name>
</gene>
<proteinExistence type="predicted"/>
<comment type="caution">
    <text evidence="2">The sequence shown here is derived from an EMBL/GenBank/DDBJ whole genome shotgun (WGS) entry which is preliminary data.</text>
</comment>
<dbReference type="PROSITE" id="PS51257">
    <property type="entry name" value="PROKAR_LIPOPROTEIN"/>
    <property type="match status" value="1"/>
</dbReference>
<evidence type="ECO:0000313" key="3">
    <source>
        <dbReference type="Proteomes" id="UP000323136"/>
    </source>
</evidence>
<dbReference type="OrthoDB" id="756944at2"/>
<keyword evidence="1" id="KW-0812">Transmembrane</keyword>
<protein>
    <submittedName>
        <fullName evidence="2">Uncharacterized protein</fullName>
    </submittedName>
</protein>
<sequence>MTSKKIIYFIFLISFNLFFLGCASFSKDLTSDGTDLKSQTEFNKINGKYRIYSKTDSLNKNNIFESLTGIWWKSEKNKLELSNSKESFAKLTIINEKELKLDIFQNNERIKSDTLNGILRNGIFYLNQNLSISGLPYIFGTFTNDKKRIIVKDNSILIDRIKHEFGAVAIIFPAGFRNSSVLEYERIK</sequence>
<dbReference type="RefSeq" id="WP_148871160.1">
    <property type="nucleotide sequence ID" value="NZ_VNIA01000008.1"/>
</dbReference>
<evidence type="ECO:0000313" key="2">
    <source>
        <dbReference type="EMBL" id="TYP96252.1"/>
    </source>
</evidence>
<accession>A0A5S5DN60</accession>
<keyword evidence="1" id="KW-1133">Transmembrane helix</keyword>
<organism evidence="2 3">
    <name type="scientific">Tenacibaculum adriaticum</name>
    <dbReference type="NCBI Taxonomy" id="413713"/>
    <lineage>
        <taxon>Bacteria</taxon>
        <taxon>Pseudomonadati</taxon>
        <taxon>Bacteroidota</taxon>
        <taxon>Flavobacteriia</taxon>
        <taxon>Flavobacteriales</taxon>
        <taxon>Flavobacteriaceae</taxon>
        <taxon>Tenacibaculum</taxon>
    </lineage>
</organism>
<feature type="transmembrane region" description="Helical" evidence="1">
    <location>
        <begin position="6"/>
        <end position="25"/>
    </location>
</feature>
<name>A0A5S5DN60_9FLAO</name>
<evidence type="ECO:0000256" key="1">
    <source>
        <dbReference type="SAM" id="Phobius"/>
    </source>
</evidence>
<dbReference type="EMBL" id="VNIA01000008">
    <property type="protein sequence ID" value="TYP96252.1"/>
    <property type="molecule type" value="Genomic_DNA"/>
</dbReference>